<accession>A0A4Y7WMN0</accession>
<name>A0A4Y7WMN0_9BACI</name>
<dbReference type="InterPro" id="IPR023815">
    <property type="entry name" value="CRISPR-assoc_Csx19"/>
</dbReference>
<comment type="caution">
    <text evidence="1">The sequence shown here is derived from an EMBL/GenBank/DDBJ whole genome shotgun (WGS) entry which is preliminary data.</text>
</comment>
<gene>
    <name evidence="1" type="ORF">E2L03_09330</name>
</gene>
<organism evidence="1 2">
    <name type="scientific">Shouchella lehensis</name>
    <dbReference type="NCBI Taxonomy" id="300825"/>
    <lineage>
        <taxon>Bacteria</taxon>
        <taxon>Bacillati</taxon>
        <taxon>Bacillota</taxon>
        <taxon>Bacilli</taxon>
        <taxon>Bacillales</taxon>
        <taxon>Bacillaceae</taxon>
        <taxon>Shouchella</taxon>
    </lineage>
</organism>
<protein>
    <submittedName>
        <fullName evidence="1">Uncharacterized protein</fullName>
    </submittedName>
</protein>
<reference evidence="1 2" key="1">
    <citation type="submission" date="2019-03" db="EMBL/GenBank/DDBJ databases">
        <authorList>
            <person name="Liu G."/>
        </authorList>
    </citation>
    <scope>NUCLEOTIDE SEQUENCE [LARGE SCALE GENOMIC DNA]</scope>
    <source>
        <strain evidence="1 2">DSM 19099</strain>
    </source>
</reference>
<dbReference type="Proteomes" id="UP000298210">
    <property type="component" value="Unassembled WGS sequence"/>
</dbReference>
<evidence type="ECO:0000313" key="2">
    <source>
        <dbReference type="Proteomes" id="UP000298210"/>
    </source>
</evidence>
<dbReference type="NCBIfam" id="TIGR03984">
    <property type="entry name" value="CRISPR-associated protein Csx19"/>
    <property type="match status" value="1"/>
</dbReference>
<dbReference type="EMBL" id="SNUX01000002">
    <property type="protein sequence ID" value="TES49651.1"/>
    <property type="molecule type" value="Genomic_DNA"/>
</dbReference>
<sequence length="177" mass="20998">MQIKVQTGKSSFEKYDLLSEGDLLQSIPNFGSDTFVYAVFDDQICFGTYKDETINLFDRGIEETREHLLELRIFSKEKEYRAIRAGQHFRARIIEEHGHGNDSHYIEETHKVWGKVSSVKEDWIHLKETRGAQLHVPYWLKKGEQLGLRVRQYIEFSDENYAFVDERFVGFVRWEDD</sequence>
<dbReference type="RefSeq" id="WP_134259042.1">
    <property type="nucleotide sequence ID" value="NZ_LDIM01000006.1"/>
</dbReference>
<proteinExistence type="predicted"/>
<dbReference type="AlphaFoldDB" id="A0A4Y7WMN0"/>
<evidence type="ECO:0000313" key="1">
    <source>
        <dbReference type="EMBL" id="TES49651.1"/>
    </source>
</evidence>